<accession>A0ACB9B822</accession>
<dbReference type="EMBL" id="CM042052">
    <property type="protein sequence ID" value="KAI3718627.1"/>
    <property type="molecule type" value="Genomic_DNA"/>
</dbReference>
<gene>
    <name evidence="1" type="ORF">L6452_19506</name>
</gene>
<reference evidence="2" key="1">
    <citation type="journal article" date="2022" name="Mol. Ecol. Resour.">
        <title>The genomes of chicory, endive, great burdock and yacon provide insights into Asteraceae palaeo-polyploidization history and plant inulin production.</title>
        <authorList>
            <person name="Fan W."/>
            <person name="Wang S."/>
            <person name="Wang H."/>
            <person name="Wang A."/>
            <person name="Jiang F."/>
            <person name="Liu H."/>
            <person name="Zhao H."/>
            <person name="Xu D."/>
            <person name="Zhang Y."/>
        </authorList>
    </citation>
    <scope>NUCLEOTIDE SEQUENCE [LARGE SCALE GENOMIC DNA]</scope>
    <source>
        <strain evidence="2">cv. Niubang</strain>
    </source>
</reference>
<name>A0ACB9B822_ARCLA</name>
<evidence type="ECO:0000313" key="1">
    <source>
        <dbReference type="EMBL" id="KAI3718627.1"/>
    </source>
</evidence>
<sequence>MEEKEIKRTRVSGDGDDDDDDDDEDDDDEGDDDDDDDGGVGAGFHADVGGDGVGFQLRFIKFYLVYKFRRSLDVQPSLVSPGGSSTISSLGGWECQHIEVWVRLHLESRSTLADWSIMLPDFMYYMTELKDLSYLTQQCNGAQGSAGFPAWGTINKVRHCRSGAPPPLQT</sequence>
<proteinExistence type="predicted"/>
<keyword evidence="2" id="KW-1185">Reference proteome</keyword>
<dbReference type="Proteomes" id="UP001055879">
    <property type="component" value="Linkage Group LG06"/>
</dbReference>
<protein>
    <submittedName>
        <fullName evidence="1">Uncharacterized protein</fullName>
    </submittedName>
</protein>
<reference evidence="1 2" key="2">
    <citation type="journal article" date="2022" name="Mol. Ecol. Resour.">
        <title>The genomes of chicory, endive, great burdock and yacon provide insights into Asteraceae paleo-polyploidization history and plant inulin production.</title>
        <authorList>
            <person name="Fan W."/>
            <person name="Wang S."/>
            <person name="Wang H."/>
            <person name="Wang A."/>
            <person name="Jiang F."/>
            <person name="Liu H."/>
            <person name="Zhao H."/>
            <person name="Xu D."/>
            <person name="Zhang Y."/>
        </authorList>
    </citation>
    <scope>NUCLEOTIDE SEQUENCE [LARGE SCALE GENOMIC DNA]</scope>
    <source>
        <strain evidence="2">cv. Niubang</strain>
    </source>
</reference>
<evidence type="ECO:0000313" key="2">
    <source>
        <dbReference type="Proteomes" id="UP001055879"/>
    </source>
</evidence>
<organism evidence="1 2">
    <name type="scientific">Arctium lappa</name>
    <name type="common">Greater burdock</name>
    <name type="synonym">Lappa major</name>
    <dbReference type="NCBI Taxonomy" id="4217"/>
    <lineage>
        <taxon>Eukaryota</taxon>
        <taxon>Viridiplantae</taxon>
        <taxon>Streptophyta</taxon>
        <taxon>Embryophyta</taxon>
        <taxon>Tracheophyta</taxon>
        <taxon>Spermatophyta</taxon>
        <taxon>Magnoliopsida</taxon>
        <taxon>eudicotyledons</taxon>
        <taxon>Gunneridae</taxon>
        <taxon>Pentapetalae</taxon>
        <taxon>asterids</taxon>
        <taxon>campanulids</taxon>
        <taxon>Asterales</taxon>
        <taxon>Asteraceae</taxon>
        <taxon>Carduoideae</taxon>
        <taxon>Cardueae</taxon>
        <taxon>Arctiinae</taxon>
        <taxon>Arctium</taxon>
    </lineage>
</organism>
<comment type="caution">
    <text evidence="1">The sequence shown here is derived from an EMBL/GenBank/DDBJ whole genome shotgun (WGS) entry which is preliminary data.</text>
</comment>